<dbReference type="KEGG" id="lmd:METH_10670"/>
<protein>
    <submittedName>
        <fullName evidence="2">Uncharacterized protein</fullName>
    </submittedName>
</protein>
<dbReference type="AlphaFoldDB" id="V9W1M1"/>
<feature type="region of interest" description="Disordered" evidence="1">
    <location>
        <begin position="1"/>
        <end position="20"/>
    </location>
</feature>
<reference evidence="2 3" key="1">
    <citation type="submission" date="2013-09" db="EMBL/GenBank/DDBJ databases">
        <authorList>
            <consortium name="DOE Joint Genome Institute"/>
            <person name="Klenk H.-P."/>
            <person name="Huntemann M."/>
            <person name="Han J."/>
            <person name="Chen A."/>
            <person name="Kyrpides N."/>
            <person name="Mavromatis K."/>
            <person name="Markowitz V."/>
            <person name="Palaniappan K."/>
            <person name="Ivanova N."/>
            <person name="Schaumberg A."/>
            <person name="Pati A."/>
            <person name="Liolios K."/>
            <person name="Nordberg H.P."/>
            <person name="Cantor M.N."/>
            <person name="Hua S.X."/>
            <person name="Woyke T."/>
        </authorList>
    </citation>
    <scope>NUCLEOTIDE SEQUENCE [LARGE SCALE GENOMIC DNA]</scope>
    <source>
        <strain evidence="2 3">DSM 14336</strain>
    </source>
</reference>
<dbReference type="PATRIC" id="fig|999552.6.peg.2132"/>
<evidence type="ECO:0000256" key="1">
    <source>
        <dbReference type="SAM" id="MobiDB-lite"/>
    </source>
</evidence>
<accession>V9W1M1</accession>
<organism evidence="2 3">
    <name type="scientific">Leisingera methylohalidivorans DSM 14336</name>
    <dbReference type="NCBI Taxonomy" id="999552"/>
    <lineage>
        <taxon>Bacteria</taxon>
        <taxon>Pseudomonadati</taxon>
        <taxon>Pseudomonadota</taxon>
        <taxon>Alphaproteobacteria</taxon>
        <taxon>Rhodobacterales</taxon>
        <taxon>Roseobacteraceae</taxon>
        <taxon>Leisingera</taxon>
    </lineage>
</organism>
<evidence type="ECO:0000313" key="2">
    <source>
        <dbReference type="EMBL" id="AHD03072.1"/>
    </source>
</evidence>
<dbReference type="HOGENOM" id="CLU_3169726_0_0_5"/>
<dbReference type="EMBL" id="CP006773">
    <property type="protein sequence ID" value="AHD03072.1"/>
    <property type="molecule type" value="Genomic_DNA"/>
</dbReference>
<keyword evidence="3" id="KW-1185">Reference proteome</keyword>
<gene>
    <name evidence="2" type="ORF">METH_10670</name>
</gene>
<name>V9W1M1_9RHOB</name>
<dbReference type="Proteomes" id="UP000018780">
    <property type="component" value="Chromosome"/>
</dbReference>
<evidence type="ECO:0000313" key="3">
    <source>
        <dbReference type="Proteomes" id="UP000018780"/>
    </source>
</evidence>
<sequence>MTDVERRCPSWRSGQFTPEYSEQEKENALGFFLVRNTAAGGLHRPGA</sequence>
<proteinExistence type="predicted"/>